<evidence type="ECO:0000313" key="2">
    <source>
        <dbReference type="EMBL" id="KAF2644669.1"/>
    </source>
</evidence>
<evidence type="ECO:0000313" key="3">
    <source>
        <dbReference type="Proteomes" id="UP000799753"/>
    </source>
</evidence>
<protein>
    <submittedName>
        <fullName evidence="2">Uncharacterized protein</fullName>
    </submittedName>
</protein>
<reference evidence="2" key="1">
    <citation type="journal article" date="2020" name="Stud. Mycol.">
        <title>101 Dothideomycetes genomes: a test case for predicting lifestyles and emergence of pathogens.</title>
        <authorList>
            <person name="Haridas S."/>
            <person name="Albert R."/>
            <person name="Binder M."/>
            <person name="Bloem J."/>
            <person name="Labutti K."/>
            <person name="Salamov A."/>
            <person name="Andreopoulos B."/>
            <person name="Baker S."/>
            <person name="Barry K."/>
            <person name="Bills G."/>
            <person name="Bluhm B."/>
            <person name="Cannon C."/>
            <person name="Castanera R."/>
            <person name="Culley D."/>
            <person name="Daum C."/>
            <person name="Ezra D."/>
            <person name="Gonzalez J."/>
            <person name="Henrissat B."/>
            <person name="Kuo A."/>
            <person name="Liang C."/>
            <person name="Lipzen A."/>
            <person name="Lutzoni F."/>
            <person name="Magnuson J."/>
            <person name="Mondo S."/>
            <person name="Nolan M."/>
            <person name="Ohm R."/>
            <person name="Pangilinan J."/>
            <person name="Park H.-J."/>
            <person name="Ramirez L."/>
            <person name="Alfaro M."/>
            <person name="Sun H."/>
            <person name="Tritt A."/>
            <person name="Yoshinaga Y."/>
            <person name="Zwiers L.-H."/>
            <person name="Turgeon B."/>
            <person name="Goodwin S."/>
            <person name="Spatafora J."/>
            <person name="Crous P."/>
            <person name="Grigoriev I."/>
        </authorList>
    </citation>
    <scope>NUCLEOTIDE SEQUENCE</scope>
    <source>
        <strain evidence="2">CBS 473.64</strain>
    </source>
</reference>
<name>A0A6A6SA89_9PLEO</name>
<keyword evidence="3" id="KW-1185">Reference proteome</keyword>
<feature type="compositionally biased region" description="Polar residues" evidence="1">
    <location>
        <begin position="1"/>
        <end position="12"/>
    </location>
</feature>
<dbReference type="EMBL" id="MU006778">
    <property type="protein sequence ID" value="KAF2644669.1"/>
    <property type="molecule type" value="Genomic_DNA"/>
</dbReference>
<sequence>MDRQYQQTSETSRVLRVMNPDPPSPPLQERDTVPQITADRATKQKPVPNVLKIHKPPCYKYSPGTETVLREAETRTLKPQAEDRTRITGICAHTALSSHPPSAPQDQDRRRSLTQRASDETGNGGYCDCQPAAVDSEYIQSDASMYPHPLAPKPTYQAYRPLPQIQSSNYQAYSPPSPSPSPPPQAAPPSIIISLFCVSDNEQHQQCSRNRQARVVDGKLFVPETNRYAARDYATYG</sequence>
<gene>
    <name evidence="2" type="ORF">P280DRAFT_535264</name>
</gene>
<proteinExistence type="predicted"/>
<evidence type="ECO:0000256" key="1">
    <source>
        <dbReference type="SAM" id="MobiDB-lite"/>
    </source>
</evidence>
<dbReference type="Proteomes" id="UP000799753">
    <property type="component" value="Unassembled WGS sequence"/>
</dbReference>
<feature type="region of interest" description="Disordered" evidence="1">
    <location>
        <begin position="1"/>
        <end position="32"/>
    </location>
</feature>
<feature type="region of interest" description="Disordered" evidence="1">
    <location>
        <begin position="93"/>
        <end position="127"/>
    </location>
</feature>
<dbReference type="AlphaFoldDB" id="A0A6A6SA89"/>
<organism evidence="2 3">
    <name type="scientific">Massarina eburnea CBS 473.64</name>
    <dbReference type="NCBI Taxonomy" id="1395130"/>
    <lineage>
        <taxon>Eukaryota</taxon>
        <taxon>Fungi</taxon>
        <taxon>Dikarya</taxon>
        <taxon>Ascomycota</taxon>
        <taxon>Pezizomycotina</taxon>
        <taxon>Dothideomycetes</taxon>
        <taxon>Pleosporomycetidae</taxon>
        <taxon>Pleosporales</taxon>
        <taxon>Massarineae</taxon>
        <taxon>Massarinaceae</taxon>
        <taxon>Massarina</taxon>
    </lineage>
</organism>
<accession>A0A6A6SA89</accession>